<evidence type="ECO:0000256" key="1">
    <source>
        <dbReference type="ARBA" id="ARBA00023015"/>
    </source>
</evidence>
<dbReference type="SUPFAM" id="SSF46689">
    <property type="entry name" value="Homeodomain-like"/>
    <property type="match status" value="1"/>
</dbReference>
<dbReference type="InterPro" id="IPR011075">
    <property type="entry name" value="TetR_C"/>
</dbReference>
<dbReference type="InterPro" id="IPR001647">
    <property type="entry name" value="HTH_TetR"/>
</dbReference>
<dbReference type="Pfam" id="PF16859">
    <property type="entry name" value="TetR_C_11"/>
    <property type="match status" value="1"/>
</dbReference>
<feature type="domain" description="HTH tetR-type" evidence="5">
    <location>
        <begin position="12"/>
        <end position="72"/>
    </location>
</feature>
<comment type="caution">
    <text evidence="6">The sequence shown here is derived from an EMBL/GenBank/DDBJ whole genome shotgun (WGS) entry which is preliminary data.</text>
</comment>
<reference evidence="7" key="1">
    <citation type="journal article" date="2019" name="Int. J. Syst. Evol. Microbiol.">
        <title>The Global Catalogue of Microorganisms (GCM) 10K type strain sequencing project: providing services to taxonomists for standard genome sequencing and annotation.</title>
        <authorList>
            <consortium name="The Broad Institute Genomics Platform"/>
            <consortium name="The Broad Institute Genome Sequencing Center for Infectious Disease"/>
            <person name="Wu L."/>
            <person name="Ma J."/>
        </authorList>
    </citation>
    <scope>NUCLEOTIDE SEQUENCE [LARGE SCALE GENOMIC DNA]</scope>
    <source>
        <strain evidence="7">CCUG 62982</strain>
    </source>
</reference>
<keyword evidence="2 4" id="KW-0238">DNA-binding</keyword>
<dbReference type="RefSeq" id="WP_264943192.1">
    <property type="nucleotide sequence ID" value="NZ_JAPDRA010000002.1"/>
</dbReference>
<protein>
    <submittedName>
        <fullName evidence="6">TetR family transcriptional regulator</fullName>
    </submittedName>
</protein>
<evidence type="ECO:0000259" key="5">
    <source>
        <dbReference type="PROSITE" id="PS50977"/>
    </source>
</evidence>
<evidence type="ECO:0000313" key="6">
    <source>
        <dbReference type="EMBL" id="MFD0946015.1"/>
    </source>
</evidence>
<feature type="DNA-binding region" description="H-T-H motif" evidence="4">
    <location>
        <begin position="35"/>
        <end position="54"/>
    </location>
</feature>
<accession>A0ABW3H5S2</accession>
<evidence type="ECO:0000256" key="3">
    <source>
        <dbReference type="ARBA" id="ARBA00023163"/>
    </source>
</evidence>
<evidence type="ECO:0000256" key="4">
    <source>
        <dbReference type="PROSITE-ProRule" id="PRU00335"/>
    </source>
</evidence>
<dbReference type="Gene3D" id="1.10.357.10">
    <property type="entry name" value="Tetracycline Repressor, domain 2"/>
    <property type="match status" value="1"/>
</dbReference>
<evidence type="ECO:0000256" key="2">
    <source>
        <dbReference type="ARBA" id="ARBA00023125"/>
    </source>
</evidence>
<name>A0ABW3H5S2_9SPHN</name>
<dbReference type="EMBL" id="JBHTJG010000002">
    <property type="protein sequence ID" value="MFD0946015.1"/>
    <property type="molecule type" value="Genomic_DNA"/>
</dbReference>
<dbReference type="Proteomes" id="UP001596977">
    <property type="component" value="Unassembled WGS sequence"/>
</dbReference>
<keyword evidence="1" id="KW-0805">Transcription regulation</keyword>
<dbReference type="InterPro" id="IPR036271">
    <property type="entry name" value="Tet_transcr_reg_TetR-rel_C_sf"/>
</dbReference>
<evidence type="ECO:0000313" key="7">
    <source>
        <dbReference type="Proteomes" id="UP001596977"/>
    </source>
</evidence>
<dbReference type="InterPro" id="IPR050109">
    <property type="entry name" value="HTH-type_TetR-like_transc_reg"/>
</dbReference>
<dbReference type="PRINTS" id="PR00455">
    <property type="entry name" value="HTHTETR"/>
</dbReference>
<dbReference type="Pfam" id="PF00440">
    <property type="entry name" value="TetR_N"/>
    <property type="match status" value="1"/>
</dbReference>
<dbReference type="PANTHER" id="PTHR30055:SF234">
    <property type="entry name" value="HTH-TYPE TRANSCRIPTIONAL REGULATOR BETI"/>
    <property type="match status" value="1"/>
</dbReference>
<dbReference type="PANTHER" id="PTHR30055">
    <property type="entry name" value="HTH-TYPE TRANSCRIPTIONAL REGULATOR RUTR"/>
    <property type="match status" value="1"/>
</dbReference>
<keyword evidence="3" id="KW-0804">Transcription</keyword>
<dbReference type="InterPro" id="IPR009057">
    <property type="entry name" value="Homeodomain-like_sf"/>
</dbReference>
<organism evidence="6 7">
    <name type="scientific">Sphingomonas canadensis</name>
    <dbReference type="NCBI Taxonomy" id="1219257"/>
    <lineage>
        <taxon>Bacteria</taxon>
        <taxon>Pseudomonadati</taxon>
        <taxon>Pseudomonadota</taxon>
        <taxon>Alphaproteobacteria</taxon>
        <taxon>Sphingomonadales</taxon>
        <taxon>Sphingomonadaceae</taxon>
        <taxon>Sphingomonas</taxon>
    </lineage>
</organism>
<sequence>MNAEPRWRRRKADRPGEIVAAAIAVFTERGFAAARIDEIAARAGLSKGAIYRYFDTKEALFRAVVTDAVRPNVRKVLDTAAAWQGGVPDLVRMLLPTVAGLAMKLPVGAVLKMVIGESRNFPELARVWHDEVVQPALSLLMRLIAEGQARGELRPGDPRTHAFSLMAPMLLGVIWRETFTPLGAGDVDLPAVARQHVETVLAGMETRR</sequence>
<proteinExistence type="predicted"/>
<dbReference type="SUPFAM" id="SSF48498">
    <property type="entry name" value="Tetracyclin repressor-like, C-terminal domain"/>
    <property type="match status" value="1"/>
</dbReference>
<gene>
    <name evidence="6" type="ORF">ACFQ1E_06675</name>
</gene>
<keyword evidence="7" id="KW-1185">Reference proteome</keyword>
<dbReference type="PROSITE" id="PS50977">
    <property type="entry name" value="HTH_TETR_2"/>
    <property type="match status" value="1"/>
</dbReference>